<keyword evidence="8 15" id="KW-0472">Membrane</keyword>
<feature type="transmembrane region" description="Helical" evidence="15">
    <location>
        <begin position="265"/>
        <end position="286"/>
    </location>
</feature>
<evidence type="ECO:0000256" key="6">
    <source>
        <dbReference type="ARBA" id="ARBA00023018"/>
    </source>
</evidence>
<feature type="transmembrane region" description="Helical" evidence="15">
    <location>
        <begin position="71"/>
        <end position="93"/>
    </location>
</feature>
<evidence type="ECO:0000256" key="1">
    <source>
        <dbReference type="ARBA" id="ARBA00008685"/>
    </source>
</evidence>
<keyword evidence="7" id="KW-0406">Ion transport</keyword>
<comment type="similarity">
    <text evidence="1">Belongs to the glutamate-gated ion channel (TC 1.A.10.1) family.</text>
</comment>
<dbReference type="FunFam" id="1.10.287.70:FF:000010">
    <property type="entry name" value="Putative glutamate receptor ionotropic kainate 1"/>
    <property type="match status" value="1"/>
</dbReference>
<keyword evidence="3" id="KW-1003">Cell membrane</keyword>
<name>A0A2J7QQH3_9NEOP</name>
<proteinExistence type="inferred from homology"/>
<sequence length="357" mass="39262">MRTNLACSSSVVICRTTPGEWDNPHPCKPDPEELENKFNLMNCLWFSIGSLMGQGCDILPKAVSTRMVAGMWWFFTLIMCASYTANLAAFLTLNRLEGSISSAEDLAKQHKVKYGTMAGGSTASFFKNSNDSTYKRMYTTMSQSRPSVFVNSNEEGVERVQKGKGLYAFFMESTSIEYQVERKCDLQQVGGLLDSKGYGIGMPVNSPYRTMVSGAVLKLQEKGVLQELKSRWWKVQQGGVSCSEEDAKAPTEDSNKLGLANVGGVFVVLIAGTCAAFLMAVLELLWNCRKIAVQEKISPCEALLSELKFAMNCSNANKPVRRKLEQEDDDDDENAMPVGVSAGSFVRLGFGKLTQAE</sequence>
<evidence type="ECO:0000256" key="9">
    <source>
        <dbReference type="ARBA" id="ARBA00023170"/>
    </source>
</evidence>
<keyword evidence="5 15" id="KW-1133">Transmembrane helix</keyword>
<accession>A0A2J7QQH3</accession>
<keyword evidence="6" id="KW-0770">Synapse</keyword>
<dbReference type="OrthoDB" id="5984008at2759"/>
<dbReference type="SMART" id="SM00079">
    <property type="entry name" value="PBPe"/>
    <property type="match status" value="1"/>
</dbReference>
<keyword evidence="4 15" id="KW-0812">Transmembrane</keyword>
<keyword evidence="10" id="KW-0325">Glycoprotein</keyword>
<evidence type="ECO:0000256" key="5">
    <source>
        <dbReference type="ARBA" id="ARBA00022989"/>
    </source>
</evidence>
<comment type="caution">
    <text evidence="17">The sequence shown here is derived from an EMBL/GenBank/DDBJ whole genome shotgun (WGS) entry which is preliminary data.</text>
</comment>
<evidence type="ECO:0000256" key="8">
    <source>
        <dbReference type="ARBA" id="ARBA00023136"/>
    </source>
</evidence>
<dbReference type="SUPFAM" id="SSF53850">
    <property type="entry name" value="Periplasmic binding protein-like II"/>
    <property type="match status" value="1"/>
</dbReference>
<dbReference type="InterPro" id="IPR015683">
    <property type="entry name" value="Ionotropic_Glu_rcpt"/>
</dbReference>
<dbReference type="Pfam" id="PF00060">
    <property type="entry name" value="Lig_chan"/>
    <property type="match status" value="1"/>
</dbReference>
<dbReference type="GO" id="GO:0045211">
    <property type="term" value="C:postsynaptic membrane"/>
    <property type="evidence" value="ECO:0007669"/>
    <property type="project" value="UniProtKB-SubCell"/>
</dbReference>
<evidence type="ECO:0000256" key="11">
    <source>
        <dbReference type="ARBA" id="ARBA00023257"/>
    </source>
</evidence>
<keyword evidence="11" id="KW-0628">Postsynaptic cell membrane</keyword>
<evidence type="ECO:0000256" key="13">
    <source>
        <dbReference type="ARBA" id="ARBA00023303"/>
    </source>
</evidence>
<dbReference type="FunFam" id="3.40.190.10:FF:000061">
    <property type="entry name" value="Glutamate receptor, ionotropic kainate"/>
    <property type="match status" value="1"/>
</dbReference>
<evidence type="ECO:0000256" key="12">
    <source>
        <dbReference type="ARBA" id="ARBA00023286"/>
    </source>
</evidence>
<dbReference type="EMBL" id="NEVH01012087">
    <property type="protein sequence ID" value="PNF30822.1"/>
    <property type="molecule type" value="Genomic_DNA"/>
</dbReference>
<evidence type="ECO:0000256" key="10">
    <source>
        <dbReference type="ARBA" id="ARBA00023180"/>
    </source>
</evidence>
<gene>
    <name evidence="17" type="ORF">B7P43_G06117</name>
</gene>
<dbReference type="PANTHER" id="PTHR18966">
    <property type="entry name" value="IONOTROPIC GLUTAMATE RECEPTOR"/>
    <property type="match status" value="1"/>
</dbReference>
<comment type="subcellular location">
    <subcellularLocation>
        <location evidence="14">Postsynaptic cell membrane</location>
        <topology evidence="14">Multi-pass membrane protein</topology>
    </subcellularLocation>
</comment>
<evidence type="ECO:0000256" key="4">
    <source>
        <dbReference type="ARBA" id="ARBA00022692"/>
    </source>
</evidence>
<evidence type="ECO:0000313" key="18">
    <source>
        <dbReference type="Proteomes" id="UP000235965"/>
    </source>
</evidence>
<keyword evidence="13" id="KW-0407">Ion channel</keyword>
<dbReference type="InterPro" id="IPR001320">
    <property type="entry name" value="Iontro_rcpt_C"/>
</dbReference>
<reference evidence="17 18" key="1">
    <citation type="submission" date="2017-12" db="EMBL/GenBank/DDBJ databases">
        <title>Hemimetabolous genomes reveal molecular basis of termite eusociality.</title>
        <authorList>
            <person name="Harrison M.C."/>
            <person name="Jongepier E."/>
            <person name="Robertson H.M."/>
            <person name="Arning N."/>
            <person name="Bitard-Feildel T."/>
            <person name="Chao H."/>
            <person name="Childers C.P."/>
            <person name="Dinh H."/>
            <person name="Doddapaneni H."/>
            <person name="Dugan S."/>
            <person name="Gowin J."/>
            <person name="Greiner C."/>
            <person name="Han Y."/>
            <person name="Hu H."/>
            <person name="Hughes D.S.T."/>
            <person name="Huylmans A.-K."/>
            <person name="Kemena C."/>
            <person name="Kremer L.P.M."/>
            <person name="Lee S.L."/>
            <person name="Lopez-Ezquerra A."/>
            <person name="Mallet L."/>
            <person name="Monroy-Kuhn J.M."/>
            <person name="Moser A."/>
            <person name="Murali S.C."/>
            <person name="Muzny D.M."/>
            <person name="Otani S."/>
            <person name="Piulachs M.-D."/>
            <person name="Poelchau M."/>
            <person name="Qu J."/>
            <person name="Schaub F."/>
            <person name="Wada-Katsumata A."/>
            <person name="Worley K.C."/>
            <person name="Xie Q."/>
            <person name="Ylla G."/>
            <person name="Poulsen M."/>
            <person name="Gibbs R.A."/>
            <person name="Schal C."/>
            <person name="Richards S."/>
            <person name="Belles X."/>
            <person name="Korb J."/>
            <person name="Bornberg-Bauer E."/>
        </authorList>
    </citation>
    <scope>NUCLEOTIDE SEQUENCE [LARGE SCALE GENOMIC DNA]</scope>
    <source>
        <tissue evidence="17">Whole body</tissue>
    </source>
</reference>
<evidence type="ECO:0000256" key="2">
    <source>
        <dbReference type="ARBA" id="ARBA00022448"/>
    </source>
</evidence>
<keyword evidence="2" id="KW-0813">Transport</keyword>
<dbReference type="Proteomes" id="UP000235965">
    <property type="component" value="Unassembled WGS sequence"/>
</dbReference>
<dbReference type="Gene3D" id="3.40.190.10">
    <property type="entry name" value="Periplasmic binding protein-like II"/>
    <property type="match status" value="1"/>
</dbReference>
<evidence type="ECO:0000259" key="16">
    <source>
        <dbReference type="SMART" id="SM00079"/>
    </source>
</evidence>
<feature type="domain" description="Ionotropic glutamate receptor C-terminal" evidence="16">
    <location>
        <begin position="11"/>
        <end position="235"/>
    </location>
</feature>
<dbReference type="GO" id="GO:0015276">
    <property type="term" value="F:ligand-gated monoatomic ion channel activity"/>
    <property type="evidence" value="ECO:0007669"/>
    <property type="project" value="InterPro"/>
</dbReference>
<evidence type="ECO:0000256" key="14">
    <source>
        <dbReference type="ARBA" id="ARBA00034104"/>
    </source>
</evidence>
<keyword evidence="12" id="KW-1071">Ligand-gated ion channel</keyword>
<keyword evidence="18" id="KW-1185">Reference proteome</keyword>
<evidence type="ECO:0000256" key="3">
    <source>
        <dbReference type="ARBA" id="ARBA00022475"/>
    </source>
</evidence>
<dbReference type="AlphaFoldDB" id="A0A2J7QQH3"/>
<keyword evidence="9" id="KW-0675">Receptor</keyword>
<protein>
    <recommendedName>
        <fullName evidence="16">Ionotropic glutamate receptor C-terminal domain-containing protein</fullName>
    </recommendedName>
</protein>
<evidence type="ECO:0000256" key="7">
    <source>
        <dbReference type="ARBA" id="ARBA00023065"/>
    </source>
</evidence>
<evidence type="ECO:0000256" key="15">
    <source>
        <dbReference type="SAM" id="Phobius"/>
    </source>
</evidence>
<evidence type="ECO:0000313" key="17">
    <source>
        <dbReference type="EMBL" id="PNF30822.1"/>
    </source>
</evidence>
<organism evidence="17 18">
    <name type="scientific">Cryptotermes secundus</name>
    <dbReference type="NCBI Taxonomy" id="105785"/>
    <lineage>
        <taxon>Eukaryota</taxon>
        <taxon>Metazoa</taxon>
        <taxon>Ecdysozoa</taxon>
        <taxon>Arthropoda</taxon>
        <taxon>Hexapoda</taxon>
        <taxon>Insecta</taxon>
        <taxon>Pterygota</taxon>
        <taxon>Neoptera</taxon>
        <taxon>Polyneoptera</taxon>
        <taxon>Dictyoptera</taxon>
        <taxon>Blattodea</taxon>
        <taxon>Blattoidea</taxon>
        <taxon>Termitoidae</taxon>
        <taxon>Kalotermitidae</taxon>
        <taxon>Cryptotermitinae</taxon>
        <taxon>Cryptotermes</taxon>
    </lineage>
</organism>